<evidence type="ECO:0000313" key="2">
    <source>
        <dbReference type="Proteomes" id="UP000601435"/>
    </source>
</evidence>
<evidence type="ECO:0000313" key="1">
    <source>
        <dbReference type="EMBL" id="CAE7853272.1"/>
    </source>
</evidence>
<feature type="non-terminal residue" evidence="1">
    <location>
        <position position="112"/>
    </location>
</feature>
<feature type="non-terminal residue" evidence="1">
    <location>
        <position position="1"/>
    </location>
</feature>
<comment type="caution">
    <text evidence="1">The sequence shown here is derived from an EMBL/GenBank/DDBJ whole genome shotgun (WGS) entry which is preliminary data.</text>
</comment>
<dbReference type="AlphaFoldDB" id="A0A813A5V7"/>
<proteinExistence type="predicted"/>
<dbReference type="EMBL" id="CAJNJA010054308">
    <property type="protein sequence ID" value="CAE7853272.1"/>
    <property type="molecule type" value="Genomic_DNA"/>
</dbReference>
<reference evidence="1" key="1">
    <citation type="submission" date="2021-02" db="EMBL/GenBank/DDBJ databases">
        <authorList>
            <person name="Dougan E. K."/>
            <person name="Rhodes N."/>
            <person name="Thang M."/>
            <person name="Chan C."/>
        </authorList>
    </citation>
    <scope>NUCLEOTIDE SEQUENCE</scope>
</reference>
<name>A0A813A5V7_9DINO</name>
<dbReference type="OrthoDB" id="428057at2759"/>
<sequence>AGDETMSLELENSAPLSLYAKCLGPDCKQIAVSLLVNIEPAISALEGAPLVDRSAPRIAIQIEAVEALKVLGARHSERSLKALAPRLVSHSADLRKAVLSAIQQGWSSDDEE</sequence>
<dbReference type="Proteomes" id="UP000601435">
    <property type="component" value="Unassembled WGS sequence"/>
</dbReference>
<organism evidence="1 2">
    <name type="scientific">Symbiodinium necroappetens</name>
    <dbReference type="NCBI Taxonomy" id="1628268"/>
    <lineage>
        <taxon>Eukaryota</taxon>
        <taxon>Sar</taxon>
        <taxon>Alveolata</taxon>
        <taxon>Dinophyceae</taxon>
        <taxon>Suessiales</taxon>
        <taxon>Symbiodiniaceae</taxon>
        <taxon>Symbiodinium</taxon>
    </lineage>
</organism>
<gene>
    <name evidence="1" type="primary">ift122</name>
    <name evidence="1" type="ORF">SNEC2469_LOCUS26565</name>
</gene>
<protein>
    <submittedName>
        <fullName evidence="1">Ift122 protein</fullName>
    </submittedName>
</protein>
<accession>A0A813A5V7</accession>
<keyword evidence="2" id="KW-1185">Reference proteome</keyword>